<dbReference type="EMBL" id="JBAJEX010000001">
    <property type="protein sequence ID" value="MEO1765788.1"/>
    <property type="molecule type" value="Genomic_DNA"/>
</dbReference>
<evidence type="ECO:0000256" key="2">
    <source>
        <dbReference type="ARBA" id="ARBA00023015"/>
    </source>
</evidence>
<dbReference type="InterPro" id="IPR001845">
    <property type="entry name" value="HTH_ArsR_DNA-bd_dom"/>
</dbReference>
<protein>
    <submittedName>
        <fullName evidence="6">Metalloregulator ArsR/SmtB family transcription factor</fullName>
    </submittedName>
</protein>
<keyword evidence="1" id="KW-0059">Arsenical resistance</keyword>
<keyword evidence="7" id="KW-1185">Reference proteome</keyword>
<dbReference type="Proteomes" id="UP001482231">
    <property type="component" value="Unassembled WGS sequence"/>
</dbReference>
<dbReference type="PRINTS" id="PR00778">
    <property type="entry name" value="HTHARSR"/>
</dbReference>
<dbReference type="PANTHER" id="PTHR33154:SF18">
    <property type="entry name" value="ARSENICAL RESISTANCE OPERON REPRESSOR"/>
    <property type="match status" value="1"/>
</dbReference>
<keyword evidence="2" id="KW-0805">Transcription regulation</keyword>
<proteinExistence type="predicted"/>
<dbReference type="InterPro" id="IPR036390">
    <property type="entry name" value="WH_DNA-bd_sf"/>
</dbReference>
<dbReference type="SUPFAM" id="SSF46785">
    <property type="entry name" value="Winged helix' DNA-binding domain"/>
    <property type="match status" value="1"/>
</dbReference>
<dbReference type="InterPro" id="IPR051081">
    <property type="entry name" value="HTH_MetalResp_TranReg"/>
</dbReference>
<evidence type="ECO:0000256" key="1">
    <source>
        <dbReference type="ARBA" id="ARBA00022849"/>
    </source>
</evidence>
<dbReference type="Gene3D" id="1.10.10.10">
    <property type="entry name" value="Winged helix-like DNA-binding domain superfamily/Winged helix DNA-binding domain"/>
    <property type="match status" value="1"/>
</dbReference>
<reference evidence="6 7" key="1">
    <citation type="submission" date="2024-02" db="EMBL/GenBank/DDBJ databases">
        <title>New thermophilic sulfur-oxidizing bacteria from a hot springs of the Uzon caldera (Kamchatka, Russia).</title>
        <authorList>
            <person name="Dukat A.M."/>
            <person name="Elcheninov A.G."/>
            <person name="Frolov E.N."/>
        </authorList>
    </citation>
    <scope>NUCLEOTIDE SEQUENCE [LARGE SCALE GENOMIC DNA]</scope>
    <source>
        <strain evidence="6 7">AK1</strain>
    </source>
</reference>
<comment type="caution">
    <text evidence="6">The sequence shown here is derived from an EMBL/GenBank/DDBJ whole genome shotgun (WGS) entry which is preliminary data.</text>
</comment>
<feature type="domain" description="HTH arsR-type" evidence="5">
    <location>
        <begin position="1"/>
        <end position="94"/>
    </location>
</feature>
<organism evidence="6 7">
    <name type="scientific">Thiobacter aerophilum</name>
    <dbReference type="NCBI Taxonomy" id="3121275"/>
    <lineage>
        <taxon>Bacteria</taxon>
        <taxon>Pseudomonadati</taxon>
        <taxon>Pseudomonadota</taxon>
        <taxon>Betaproteobacteria</taxon>
        <taxon>Burkholderiales</taxon>
        <taxon>Thiobacteraceae</taxon>
        <taxon>Thiobacter</taxon>
    </lineage>
</organism>
<dbReference type="InterPro" id="IPR036388">
    <property type="entry name" value="WH-like_DNA-bd_sf"/>
</dbReference>
<evidence type="ECO:0000259" key="5">
    <source>
        <dbReference type="PROSITE" id="PS50987"/>
    </source>
</evidence>
<dbReference type="NCBIfam" id="NF007528">
    <property type="entry name" value="PRK10141.1"/>
    <property type="match status" value="1"/>
</dbReference>
<gene>
    <name evidence="6" type="ORF">V6E02_00940</name>
</gene>
<keyword evidence="4" id="KW-0804">Transcription</keyword>
<dbReference type="PANTHER" id="PTHR33154">
    <property type="entry name" value="TRANSCRIPTIONAL REGULATOR, ARSR FAMILY"/>
    <property type="match status" value="1"/>
</dbReference>
<name>A0ABV0EAV7_9BURK</name>
<evidence type="ECO:0000256" key="3">
    <source>
        <dbReference type="ARBA" id="ARBA00023125"/>
    </source>
</evidence>
<evidence type="ECO:0000313" key="6">
    <source>
        <dbReference type="EMBL" id="MEO1765788.1"/>
    </source>
</evidence>
<accession>A0ABV0EAV7</accession>
<dbReference type="PROSITE" id="PS50987">
    <property type="entry name" value="HTH_ARSR_2"/>
    <property type="match status" value="1"/>
</dbReference>
<keyword evidence="3" id="KW-0238">DNA-binding</keyword>
<evidence type="ECO:0000256" key="4">
    <source>
        <dbReference type="ARBA" id="ARBA00023163"/>
    </source>
</evidence>
<sequence>MIDVAAIANACADETRRRILLLLLAQGELCVCDLFGALELPQPKVSRHLAVLRDAQLVVSRRHGTWVHYRLNPDMPLWALQILAALADGAARSEPYRSDRERVKRACGGTPCAA</sequence>
<dbReference type="NCBIfam" id="NF033788">
    <property type="entry name" value="HTH_metalloreg"/>
    <property type="match status" value="1"/>
</dbReference>
<dbReference type="InterPro" id="IPR011991">
    <property type="entry name" value="ArsR-like_HTH"/>
</dbReference>
<dbReference type="Pfam" id="PF01022">
    <property type="entry name" value="HTH_5"/>
    <property type="match status" value="1"/>
</dbReference>
<dbReference type="SMART" id="SM00418">
    <property type="entry name" value="HTH_ARSR"/>
    <property type="match status" value="1"/>
</dbReference>
<dbReference type="CDD" id="cd00090">
    <property type="entry name" value="HTH_ARSR"/>
    <property type="match status" value="1"/>
</dbReference>
<evidence type="ECO:0000313" key="7">
    <source>
        <dbReference type="Proteomes" id="UP001482231"/>
    </source>
</evidence>
<dbReference type="RefSeq" id="WP_347306248.1">
    <property type="nucleotide sequence ID" value="NZ_JBAJEX010000001.1"/>
</dbReference>